<dbReference type="EMBL" id="BMAT01001765">
    <property type="protein sequence ID" value="GFR92097.1"/>
    <property type="molecule type" value="Genomic_DNA"/>
</dbReference>
<reference evidence="1 2" key="1">
    <citation type="journal article" date="2021" name="Elife">
        <title>Chloroplast acquisition without the gene transfer in kleptoplastic sea slugs, Plakobranchus ocellatus.</title>
        <authorList>
            <person name="Maeda T."/>
            <person name="Takahashi S."/>
            <person name="Yoshida T."/>
            <person name="Shimamura S."/>
            <person name="Takaki Y."/>
            <person name="Nagai Y."/>
            <person name="Toyoda A."/>
            <person name="Suzuki Y."/>
            <person name="Arimoto A."/>
            <person name="Ishii H."/>
            <person name="Satoh N."/>
            <person name="Nishiyama T."/>
            <person name="Hasebe M."/>
            <person name="Maruyama T."/>
            <person name="Minagawa J."/>
            <person name="Obokata J."/>
            <person name="Shigenobu S."/>
        </authorList>
    </citation>
    <scope>NUCLEOTIDE SEQUENCE [LARGE SCALE GENOMIC DNA]</scope>
</reference>
<sequence length="84" mass="9745">MDLFLFHFYDLQAFLQCFRFALETARHLTDRTECVWGAGTITILSGIRNHRWLCPAPLAIDIALDKIFRILVYTLEGSGLQDER</sequence>
<evidence type="ECO:0000313" key="2">
    <source>
        <dbReference type="Proteomes" id="UP000762676"/>
    </source>
</evidence>
<name>A0AAV4H1N6_9GAST</name>
<dbReference type="AlphaFoldDB" id="A0AAV4H1N6"/>
<keyword evidence="2" id="KW-1185">Reference proteome</keyword>
<proteinExistence type="predicted"/>
<dbReference type="Proteomes" id="UP000762676">
    <property type="component" value="Unassembled WGS sequence"/>
</dbReference>
<evidence type="ECO:0000313" key="1">
    <source>
        <dbReference type="EMBL" id="GFR92097.1"/>
    </source>
</evidence>
<comment type="caution">
    <text evidence="1">The sequence shown here is derived from an EMBL/GenBank/DDBJ whole genome shotgun (WGS) entry which is preliminary data.</text>
</comment>
<accession>A0AAV4H1N6</accession>
<protein>
    <submittedName>
        <fullName evidence="1">Uncharacterized protein</fullName>
    </submittedName>
</protein>
<organism evidence="1 2">
    <name type="scientific">Elysia marginata</name>
    <dbReference type="NCBI Taxonomy" id="1093978"/>
    <lineage>
        <taxon>Eukaryota</taxon>
        <taxon>Metazoa</taxon>
        <taxon>Spiralia</taxon>
        <taxon>Lophotrochozoa</taxon>
        <taxon>Mollusca</taxon>
        <taxon>Gastropoda</taxon>
        <taxon>Heterobranchia</taxon>
        <taxon>Euthyneura</taxon>
        <taxon>Panpulmonata</taxon>
        <taxon>Sacoglossa</taxon>
        <taxon>Placobranchoidea</taxon>
        <taxon>Plakobranchidae</taxon>
        <taxon>Elysia</taxon>
    </lineage>
</organism>
<gene>
    <name evidence="1" type="ORF">ElyMa_000859700</name>
</gene>